<protein>
    <submittedName>
        <fullName evidence="7">SNF family Na+-dependent transporter</fullName>
    </submittedName>
</protein>
<evidence type="ECO:0000313" key="8">
    <source>
        <dbReference type="Proteomes" id="UP000007383"/>
    </source>
</evidence>
<dbReference type="SUPFAM" id="SSF161070">
    <property type="entry name" value="SNF-like"/>
    <property type="match status" value="1"/>
</dbReference>
<proteinExistence type="predicted"/>
<keyword evidence="8" id="KW-1185">Reference proteome</keyword>
<dbReference type="EMBL" id="CP003282">
    <property type="protein sequence ID" value="AFG38274.1"/>
    <property type="molecule type" value="Genomic_DNA"/>
</dbReference>
<dbReference type="OrthoDB" id="9762833at2"/>
<feature type="transmembrane region" description="Helical" evidence="6">
    <location>
        <begin position="12"/>
        <end position="29"/>
    </location>
</feature>
<feature type="transmembrane region" description="Helical" evidence="6">
    <location>
        <begin position="250"/>
        <end position="274"/>
    </location>
</feature>
<feature type="transmembrane region" description="Helical" evidence="6">
    <location>
        <begin position="447"/>
        <end position="469"/>
    </location>
</feature>
<feature type="transmembrane region" description="Helical" evidence="6">
    <location>
        <begin position="342"/>
        <end position="362"/>
    </location>
</feature>
<feature type="transmembrane region" description="Helical" evidence="6">
    <location>
        <begin position="144"/>
        <end position="166"/>
    </location>
</feature>
<dbReference type="Proteomes" id="UP000007383">
    <property type="component" value="Chromosome"/>
</dbReference>
<sequence>MSAPREQWTSKLAFVLAAAGSAVGLGNIWRFSYVVGTNGGAAFVFMYLVIIAVIGYPMMVTEVTLGQKAHKDPIGTFKALAPDTPWWLVGAMGVMAGFIILSFYSVVGGWSLAYVFKTFTGALGAGTDFGGEFVGLIGSAGQPIFWHALFMLLTIGIIAAGVVNGISRSVRILMPALFVLLLILVIRSVTLPGAGAGIAFYLRPDFSELNAQSLLAAVGQAFFTLSLGMGAMITYGSYLNDKEDIPDNAGWVVGLDTFIALLAGFAIFPAVFALGQDPGAGAGLAFITLPAVFAEIPAGLLFGGLFFLLLSVAALTSAISLLEVVVAWIIDEHEWVRWKAALVLGGIIFLLGIPASLSLGAADITVIGMPFFDFLDFLQESILLPLGGLLTSIFAGYVWKAKRTRDAANANAKKLKLGWWFDVLIMYVVPVAIALVMMFGLVDQYPIMAWVFAAGFGTAIFFTILYHVIKAAIKNSRPMN</sequence>
<dbReference type="PATRIC" id="fig|889378.3.peg.2215"/>
<feature type="transmembrane region" description="Helical" evidence="6">
    <location>
        <begin position="41"/>
        <end position="65"/>
    </location>
</feature>
<comment type="subcellular location">
    <subcellularLocation>
        <location evidence="1">Membrane</location>
        <topology evidence="1">Multi-pass membrane protein</topology>
    </subcellularLocation>
</comment>
<dbReference type="InterPro" id="IPR000175">
    <property type="entry name" value="Na/ntran_symport"/>
</dbReference>
<feature type="transmembrane region" description="Helical" evidence="6">
    <location>
        <begin position="172"/>
        <end position="202"/>
    </location>
</feature>
<gene>
    <name evidence="7" type="ordered locus">Spiaf_2238</name>
</gene>
<dbReference type="NCBIfam" id="NF037979">
    <property type="entry name" value="Na_transp"/>
    <property type="match status" value="1"/>
</dbReference>
<feature type="transmembrane region" description="Helical" evidence="6">
    <location>
        <begin position="419"/>
        <end position="441"/>
    </location>
</feature>
<evidence type="ECO:0000313" key="7">
    <source>
        <dbReference type="EMBL" id="AFG38274.1"/>
    </source>
</evidence>
<evidence type="ECO:0000256" key="3">
    <source>
        <dbReference type="ARBA" id="ARBA00022692"/>
    </source>
</evidence>
<dbReference type="eggNOG" id="COG0733">
    <property type="taxonomic scope" value="Bacteria"/>
</dbReference>
<dbReference type="Pfam" id="PF00209">
    <property type="entry name" value="SNF"/>
    <property type="match status" value="2"/>
</dbReference>
<dbReference type="PANTHER" id="PTHR42948">
    <property type="entry name" value="TRANSPORTER"/>
    <property type="match status" value="1"/>
</dbReference>
<evidence type="ECO:0000256" key="4">
    <source>
        <dbReference type="ARBA" id="ARBA00022989"/>
    </source>
</evidence>
<name>H9UL81_SPIAZ</name>
<evidence type="ECO:0000256" key="6">
    <source>
        <dbReference type="SAM" id="Phobius"/>
    </source>
</evidence>
<dbReference type="PRINTS" id="PR00176">
    <property type="entry name" value="NANEUSMPORT"/>
</dbReference>
<keyword evidence="4 6" id="KW-1133">Transmembrane helix</keyword>
<feature type="transmembrane region" description="Helical" evidence="6">
    <location>
        <begin position="214"/>
        <end position="238"/>
    </location>
</feature>
<accession>H9UL81</accession>
<dbReference type="CDD" id="cd10336">
    <property type="entry name" value="SLC6sbd_Tyt1-Like"/>
    <property type="match status" value="1"/>
</dbReference>
<dbReference type="AlphaFoldDB" id="H9UL81"/>
<organism evidence="7 8">
    <name type="scientific">Spirochaeta africana (strain ATCC 700263 / DSM 8902 / Z-7692)</name>
    <dbReference type="NCBI Taxonomy" id="889378"/>
    <lineage>
        <taxon>Bacteria</taxon>
        <taxon>Pseudomonadati</taxon>
        <taxon>Spirochaetota</taxon>
        <taxon>Spirochaetia</taxon>
        <taxon>Spirochaetales</taxon>
        <taxon>Spirochaetaceae</taxon>
        <taxon>Spirochaeta</taxon>
    </lineage>
</organism>
<keyword evidence="2" id="KW-0813">Transport</keyword>
<evidence type="ECO:0000256" key="2">
    <source>
        <dbReference type="ARBA" id="ARBA00022448"/>
    </source>
</evidence>
<dbReference type="STRING" id="889378.Spiaf_2238"/>
<dbReference type="PANTHER" id="PTHR42948:SF1">
    <property type="entry name" value="TRANSPORTER"/>
    <property type="match status" value="1"/>
</dbReference>
<evidence type="ECO:0000256" key="5">
    <source>
        <dbReference type="ARBA" id="ARBA00023136"/>
    </source>
</evidence>
<dbReference type="InterPro" id="IPR047218">
    <property type="entry name" value="YocR/YhdH-like"/>
</dbReference>
<dbReference type="PROSITE" id="PS50267">
    <property type="entry name" value="NA_NEUROTRAN_SYMP_3"/>
    <property type="match status" value="1"/>
</dbReference>
<feature type="transmembrane region" description="Helical" evidence="6">
    <location>
        <begin position="86"/>
        <end position="107"/>
    </location>
</feature>
<feature type="transmembrane region" description="Helical" evidence="6">
    <location>
        <begin position="382"/>
        <end position="399"/>
    </location>
</feature>
<reference evidence="8" key="1">
    <citation type="journal article" date="2013" name="Stand. Genomic Sci.">
        <title>Complete genome sequence of the halophilic bacterium Spirochaeta africana type strain (Z-7692(T)) from the alkaline Lake Magadi in the East African Rift.</title>
        <authorList>
            <person name="Liolos K."/>
            <person name="Abt B."/>
            <person name="Scheuner C."/>
            <person name="Teshima H."/>
            <person name="Held B."/>
            <person name="Lapidus A."/>
            <person name="Nolan M."/>
            <person name="Lucas S."/>
            <person name="Deshpande S."/>
            <person name="Cheng J.F."/>
            <person name="Tapia R."/>
            <person name="Goodwin L.A."/>
            <person name="Pitluck S."/>
            <person name="Pagani I."/>
            <person name="Ivanova N."/>
            <person name="Mavromatis K."/>
            <person name="Mikhailova N."/>
            <person name="Huntemann M."/>
            <person name="Pati A."/>
            <person name="Chen A."/>
            <person name="Palaniappan K."/>
            <person name="Land M."/>
            <person name="Rohde M."/>
            <person name="Tindall B.J."/>
            <person name="Detter J.C."/>
            <person name="Goker M."/>
            <person name="Bristow J."/>
            <person name="Eisen J.A."/>
            <person name="Markowitz V."/>
            <person name="Hugenholtz P."/>
            <person name="Woyke T."/>
            <person name="Klenk H.P."/>
            <person name="Kyrpides N.C."/>
        </authorList>
    </citation>
    <scope>NUCLEOTIDE SEQUENCE</scope>
    <source>
        <strain evidence="8">ATCC 700263 / DSM 8902 / Z-7692</strain>
    </source>
</reference>
<keyword evidence="3 6" id="KW-0812">Transmembrane</keyword>
<dbReference type="HOGENOM" id="CLU_006855_3_4_12"/>
<dbReference type="RefSeq" id="WP_014456257.1">
    <property type="nucleotide sequence ID" value="NC_017098.1"/>
</dbReference>
<dbReference type="GO" id="GO:0016020">
    <property type="term" value="C:membrane"/>
    <property type="evidence" value="ECO:0007669"/>
    <property type="project" value="UniProtKB-SubCell"/>
</dbReference>
<dbReference type="InterPro" id="IPR037272">
    <property type="entry name" value="SNS_sf"/>
</dbReference>
<dbReference type="KEGG" id="sfc:Spiaf_2238"/>
<feature type="transmembrane region" description="Helical" evidence="6">
    <location>
        <begin position="306"/>
        <end position="330"/>
    </location>
</feature>
<evidence type="ECO:0000256" key="1">
    <source>
        <dbReference type="ARBA" id="ARBA00004141"/>
    </source>
</evidence>
<keyword evidence="5 6" id="KW-0472">Membrane</keyword>